<dbReference type="PANTHER" id="PTHR21600">
    <property type="entry name" value="MITOCHONDRIAL RNA PSEUDOURIDINE SYNTHASE"/>
    <property type="match status" value="1"/>
</dbReference>
<feature type="non-terminal residue" evidence="3">
    <location>
        <position position="1"/>
    </location>
</feature>
<comment type="caution">
    <text evidence="3">The sequence shown here is derived from an EMBL/GenBank/DDBJ whole genome shotgun (WGS) entry which is preliminary data.</text>
</comment>
<dbReference type="GO" id="GO:0000455">
    <property type="term" value="P:enzyme-directed rRNA pseudouridine synthesis"/>
    <property type="evidence" value="ECO:0007669"/>
    <property type="project" value="TreeGrafter"/>
</dbReference>
<feature type="domain" description="Pseudouridine synthase RsuA/RluA-like" evidence="2">
    <location>
        <begin position="402"/>
        <end position="574"/>
    </location>
</feature>
<evidence type="ECO:0000259" key="2">
    <source>
        <dbReference type="Pfam" id="PF00849"/>
    </source>
</evidence>
<dbReference type="Proteomes" id="UP001178507">
    <property type="component" value="Unassembled WGS sequence"/>
</dbReference>
<evidence type="ECO:0000313" key="4">
    <source>
        <dbReference type="Proteomes" id="UP001178507"/>
    </source>
</evidence>
<dbReference type="CDD" id="cd02869">
    <property type="entry name" value="PseudoU_synth_RluA_like"/>
    <property type="match status" value="1"/>
</dbReference>
<dbReference type="InterPro" id="IPR050188">
    <property type="entry name" value="RluA_PseudoU_synthase"/>
</dbReference>
<dbReference type="InterPro" id="IPR020103">
    <property type="entry name" value="PsdUridine_synth_cat_dom_sf"/>
</dbReference>
<evidence type="ECO:0000313" key="3">
    <source>
        <dbReference type="EMBL" id="CAJ1385938.1"/>
    </source>
</evidence>
<dbReference type="PANTHER" id="PTHR21600:SF87">
    <property type="entry name" value="RNA PSEUDOURIDYLATE SYNTHASE DOMAIN-CONTAINING PROTEIN 1"/>
    <property type="match status" value="1"/>
</dbReference>
<keyword evidence="4" id="KW-1185">Reference proteome</keyword>
<dbReference type="EMBL" id="CAUJNA010001305">
    <property type="protein sequence ID" value="CAJ1385938.1"/>
    <property type="molecule type" value="Genomic_DNA"/>
</dbReference>
<evidence type="ECO:0000256" key="1">
    <source>
        <dbReference type="ARBA" id="ARBA00010876"/>
    </source>
</evidence>
<gene>
    <name evidence="3" type="ORF">EVOR1521_LOCUS12417</name>
</gene>
<dbReference type="GO" id="GO:0009982">
    <property type="term" value="F:pseudouridine synthase activity"/>
    <property type="evidence" value="ECO:0007669"/>
    <property type="project" value="InterPro"/>
</dbReference>
<name>A0AA36N155_9DINO</name>
<accession>A0AA36N155</accession>
<dbReference type="SUPFAM" id="SSF55120">
    <property type="entry name" value="Pseudouridine synthase"/>
    <property type="match status" value="1"/>
</dbReference>
<proteinExistence type="inferred from homology"/>
<dbReference type="Pfam" id="PF00849">
    <property type="entry name" value="PseudoU_synth_2"/>
    <property type="match status" value="1"/>
</dbReference>
<comment type="similarity">
    <text evidence="1">Belongs to the pseudouridine synthase RluA family.</text>
</comment>
<dbReference type="InterPro" id="IPR006145">
    <property type="entry name" value="PsdUridine_synth_RsuA/RluA"/>
</dbReference>
<dbReference type="GO" id="GO:0003723">
    <property type="term" value="F:RNA binding"/>
    <property type="evidence" value="ECO:0007669"/>
    <property type="project" value="InterPro"/>
</dbReference>
<reference evidence="3" key="1">
    <citation type="submission" date="2023-08" db="EMBL/GenBank/DDBJ databases">
        <authorList>
            <person name="Chen Y."/>
            <person name="Shah S."/>
            <person name="Dougan E. K."/>
            <person name="Thang M."/>
            <person name="Chan C."/>
        </authorList>
    </citation>
    <scope>NUCLEOTIDE SEQUENCE</scope>
</reference>
<sequence length="662" mass="73420">VLPPDQLQELPLARLVSLSQSFAKLRDRQNCEFAVQLAVREPLPPKALAQLSWSLATSRTQDTSLVTACVFAGDPHDGFEARDLAAFAWAVAKLSDVNAKRILPRLLQQAVQKLSCFSPQDVSTFMWAYAKCHIAKDSLCEAAFSRFIDLAEQFSPQGLANLSWAFATLTFHSGLEACLQEVYKRGLAENTPQAVSILAWCCAANMQPVTDQFSRAQQSVHLCRFEKAGRCVLHIVEKEVALRIAEFSAQGLSNIAWAFSSTTALSAPFAQTLGNQVLAQADLFPLQPASNTCWAFAAAKHVDPTVFLALSRRLQHLLRLRPQATRRPMEVEVCASAWAFKSATLSDAKLDLCVRSALLRFGQVQDNMRVSKLSGLSDCDVEELQQEVAAPKIMLDLSDRMVIRKPYGWVGLPQVRGTRLKAIPALSDFLASKQPCAIFSDTEHQCGMIHRLDVPNSGLLLAAKTYAAYYDLMYQLNVGMVLREYVVLCHGWIPWARREIAAPLCWDDKAAPSHIARHGKPSSSSVKVLSHLLGQLELGAAAAPYSLVEVSIKTGSIQCCVSTGRRHQIRSHFAFIGHPLVGDAKYSSSMTFLSDHSLCKRNFLHRFRLVFLDREEQTVEVVDDLPADLQHAMSKLSPKDEQSKSALQHFRRSFHQAHRGTQ</sequence>
<protein>
    <recommendedName>
        <fullName evidence="2">Pseudouridine synthase RsuA/RluA-like domain-containing protein</fullName>
    </recommendedName>
</protein>
<dbReference type="Gene3D" id="3.30.2350.10">
    <property type="entry name" value="Pseudouridine synthase"/>
    <property type="match status" value="1"/>
</dbReference>
<dbReference type="AlphaFoldDB" id="A0AA36N155"/>
<organism evidence="3 4">
    <name type="scientific">Effrenium voratum</name>
    <dbReference type="NCBI Taxonomy" id="2562239"/>
    <lineage>
        <taxon>Eukaryota</taxon>
        <taxon>Sar</taxon>
        <taxon>Alveolata</taxon>
        <taxon>Dinophyceae</taxon>
        <taxon>Suessiales</taxon>
        <taxon>Symbiodiniaceae</taxon>
        <taxon>Effrenium</taxon>
    </lineage>
</organism>